<comment type="subcellular location">
    <subcellularLocation>
        <location evidence="1">Cell membrane</location>
        <topology evidence="1">Multi-pass membrane protein</topology>
    </subcellularLocation>
</comment>
<evidence type="ECO:0000256" key="5">
    <source>
        <dbReference type="ARBA" id="ARBA00022989"/>
    </source>
</evidence>
<feature type="transmembrane region" description="Helical" evidence="7">
    <location>
        <begin position="119"/>
        <end position="140"/>
    </location>
</feature>
<evidence type="ECO:0000256" key="2">
    <source>
        <dbReference type="ARBA" id="ARBA00022448"/>
    </source>
</evidence>
<dbReference type="Pfam" id="PF05977">
    <property type="entry name" value="MFS_3"/>
    <property type="match status" value="1"/>
</dbReference>
<feature type="domain" description="Major facilitator superfamily (MFS) profile" evidence="8">
    <location>
        <begin position="26"/>
        <end position="417"/>
    </location>
</feature>
<evidence type="ECO:0000256" key="6">
    <source>
        <dbReference type="ARBA" id="ARBA00023136"/>
    </source>
</evidence>
<dbReference type="SUPFAM" id="SSF103473">
    <property type="entry name" value="MFS general substrate transporter"/>
    <property type="match status" value="1"/>
</dbReference>
<organism evidence="9 10">
    <name type="scientific">Candidatus Nitrosocosmicus oleophilus</name>
    <dbReference type="NCBI Taxonomy" id="1353260"/>
    <lineage>
        <taxon>Archaea</taxon>
        <taxon>Nitrososphaerota</taxon>
        <taxon>Nitrososphaeria</taxon>
        <taxon>Nitrososphaerales</taxon>
        <taxon>Nitrososphaeraceae</taxon>
        <taxon>Candidatus Nitrosocosmicus</taxon>
    </lineage>
</organism>
<proteinExistence type="predicted"/>
<feature type="transmembrane region" description="Helical" evidence="7">
    <location>
        <begin position="91"/>
        <end position="113"/>
    </location>
</feature>
<feature type="transmembrane region" description="Helical" evidence="7">
    <location>
        <begin position="152"/>
        <end position="170"/>
    </location>
</feature>
<evidence type="ECO:0000256" key="4">
    <source>
        <dbReference type="ARBA" id="ARBA00022692"/>
    </source>
</evidence>
<dbReference type="OrthoDB" id="11339at2157"/>
<feature type="transmembrane region" description="Helical" evidence="7">
    <location>
        <begin position="59"/>
        <end position="79"/>
    </location>
</feature>
<reference evidence="10" key="1">
    <citation type="submission" date="2015-10" db="EMBL/GenBank/DDBJ databases">
        <title>Niche specialization of a soil ammonia-oxidizing archaeon, Candidatus Nitrosocosmicus oleophilus.</title>
        <authorList>
            <person name="Jung M.-Y."/>
            <person name="Rhee S.-K."/>
        </authorList>
    </citation>
    <scope>NUCLEOTIDE SEQUENCE [LARGE SCALE GENOMIC DNA]</scope>
    <source>
        <strain evidence="10">MY3</strain>
    </source>
</reference>
<keyword evidence="10" id="KW-1185">Reference proteome</keyword>
<accession>A0A654M4S8</accession>
<feature type="transmembrane region" description="Helical" evidence="7">
    <location>
        <begin position="176"/>
        <end position="201"/>
    </location>
</feature>
<dbReference type="GO" id="GO:0022857">
    <property type="term" value="F:transmembrane transporter activity"/>
    <property type="evidence" value="ECO:0007669"/>
    <property type="project" value="InterPro"/>
</dbReference>
<dbReference type="Proteomes" id="UP000058925">
    <property type="component" value="Chromosome"/>
</dbReference>
<feature type="transmembrane region" description="Helical" evidence="7">
    <location>
        <begin position="389"/>
        <end position="409"/>
    </location>
</feature>
<evidence type="ECO:0000256" key="3">
    <source>
        <dbReference type="ARBA" id="ARBA00022475"/>
    </source>
</evidence>
<dbReference type="CDD" id="cd06173">
    <property type="entry name" value="MFS_MefA_like"/>
    <property type="match status" value="1"/>
</dbReference>
<dbReference type="PANTHER" id="PTHR23513:SF11">
    <property type="entry name" value="STAPHYLOFERRIN A TRANSPORTER"/>
    <property type="match status" value="1"/>
</dbReference>
<name>A0A654M4S8_9ARCH</name>
<dbReference type="KEGG" id="taa:NMY3_03469"/>
<evidence type="ECO:0000256" key="1">
    <source>
        <dbReference type="ARBA" id="ARBA00004651"/>
    </source>
</evidence>
<evidence type="ECO:0000256" key="7">
    <source>
        <dbReference type="SAM" id="Phobius"/>
    </source>
</evidence>
<evidence type="ECO:0000313" key="10">
    <source>
        <dbReference type="Proteomes" id="UP000058925"/>
    </source>
</evidence>
<evidence type="ECO:0000313" key="9">
    <source>
        <dbReference type="EMBL" id="ALI37651.1"/>
    </source>
</evidence>
<feature type="transmembrane region" description="Helical" evidence="7">
    <location>
        <begin position="242"/>
        <end position="263"/>
    </location>
</feature>
<feature type="transmembrane region" description="Helical" evidence="7">
    <location>
        <begin position="30"/>
        <end position="53"/>
    </location>
</feature>
<protein>
    <submittedName>
        <fullName evidence="9">Enterobactin exporter EntS</fullName>
    </submittedName>
</protein>
<dbReference type="EMBL" id="CP012850">
    <property type="protein sequence ID" value="ALI37651.1"/>
    <property type="molecule type" value="Genomic_DNA"/>
</dbReference>
<keyword evidence="4 7" id="KW-0812">Transmembrane</keyword>
<evidence type="ECO:0000259" key="8">
    <source>
        <dbReference type="PROSITE" id="PS50850"/>
    </source>
</evidence>
<dbReference type="PROSITE" id="PS50850">
    <property type="entry name" value="MFS"/>
    <property type="match status" value="1"/>
</dbReference>
<feature type="transmembrane region" description="Helical" evidence="7">
    <location>
        <begin position="364"/>
        <end position="383"/>
    </location>
</feature>
<dbReference type="InterPro" id="IPR010290">
    <property type="entry name" value="TM_effector"/>
</dbReference>
<dbReference type="Gene3D" id="1.20.1250.20">
    <property type="entry name" value="MFS general substrate transporter like domains"/>
    <property type="match status" value="1"/>
</dbReference>
<feature type="transmembrane region" description="Helical" evidence="7">
    <location>
        <begin position="327"/>
        <end position="352"/>
    </location>
</feature>
<dbReference type="GeneID" id="60423298"/>
<keyword evidence="3" id="KW-1003">Cell membrane</keyword>
<keyword evidence="5 7" id="KW-1133">Transmembrane helix</keyword>
<keyword evidence="6 7" id="KW-0472">Membrane</keyword>
<dbReference type="AlphaFoldDB" id="A0A654M4S8"/>
<sequence>MNENERIDDKQENFSKSGLSPFKSAMYRTLWIAALFSYVGAAMYDVGASWLMTSLSSNPLFVSLITTATALPIFLFALPSGILSDIFDRRSILLVTCAYMFIISTLLGILTLIGLTTPTVLLIFTFALGAGLTMIKTPIIPTLSGLVPRSELPAALTLSALGGNIARVIGPTVGGLIVAAIAPWAVFFINSAAFIGMIIIVNRLPRKSDISQNQNSLPPENIVRAIRVQIRYIRHSQAARVLIVRAGLFTLCSSAVLSLLPFLARHELGLDSTGFGLLLGSFGMGAIAGGIAILPRLRPKASVESLITGSVVLLSIVTFAIGYIQDLLILCIVMAFGGAGYITILSTFYTIGIKSAPKWIGARVLAIYLLVLNGGLAIGSVIWGTVANVFGIQITLSVASLALAATIIAKKRYSSTLLNDLDFTPVSDHWSLPPQSSIDPSQYENQALITIEYNKIDPSLSDEFEHNVHELGRLLKSEGMAYWELFQDPTDTGHYIEIRIADTWTDHMRQHEYVTKNVQVMEDRIRALIKNCPTPTISHYIGKSPLK</sequence>
<dbReference type="InterPro" id="IPR036259">
    <property type="entry name" value="MFS_trans_sf"/>
</dbReference>
<dbReference type="RefSeq" id="WP_196816683.1">
    <property type="nucleotide sequence ID" value="NZ_CP012850.1"/>
</dbReference>
<feature type="transmembrane region" description="Helical" evidence="7">
    <location>
        <begin position="301"/>
        <end position="321"/>
    </location>
</feature>
<dbReference type="InterPro" id="IPR020846">
    <property type="entry name" value="MFS_dom"/>
</dbReference>
<keyword evidence="2" id="KW-0813">Transport</keyword>
<feature type="transmembrane region" description="Helical" evidence="7">
    <location>
        <begin position="275"/>
        <end position="294"/>
    </location>
</feature>
<dbReference type="GO" id="GO:0005886">
    <property type="term" value="C:plasma membrane"/>
    <property type="evidence" value="ECO:0007669"/>
    <property type="project" value="UniProtKB-SubCell"/>
</dbReference>
<gene>
    <name evidence="9" type="ORF">NMY3_03469</name>
</gene>
<dbReference type="PANTHER" id="PTHR23513">
    <property type="entry name" value="INTEGRAL MEMBRANE EFFLUX PROTEIN-RELATED"/>
    <property type="match status" value="1"/>
</dbReference>